<evidence type="ECO:0000313" key="1">
    <source>
        <dbReference type="EMBL" id="KAI2388826.1"/>
    </source>
</evidence>
<sequence>MRPSLHNTTLLPRQLREELGLKDTYKPGESTSRPRTAGSSTPRKERRKTERAQIKSRVQRQRDSPRYNGLHQGVVSQTSRINGPNSPEREKLKPTLKKPQIARSPGPEDLQSEVGISLDKGSDEDEHSDAPQVETRRVPRTVRDKLAEDDAEIAVLEKKLGLKGKKKLPKSLLEDGLDDLLGDLESDAEATARKRKREEEEWLKDKRQKARVNIETSEDDSLHEEATEASDNSEFEGFDDVEEYLPGLQQTKQKENPYRPPIAVSGSPSTKYIPPSKRVGACAESDFEMRLRRQIKGHLNKLSEANIVSILSDIEKLYLEYPRQTVTAMLIDLLLGLICSGSGLNDTFIILHAGFITGIFKVIGMEFGAELVQNVVTRFDKMFGNGHPGDSDRKDMTNLISLLSHLYNFHVLGCGLIFDFIRLFLEEINEINTELLLKIVRNSGPQLRQDDPSALKDIVLLIQPAVARVGEAALSVRTKFMIETITDLKNNRVKNAPGASISSEHIIKMRKIIGSLNTRSLKASEPLRIGHADIRDSDKKGKWWLVGASWRAEPLPSTDTKQTSINSSVVLPGTLNDDLGDMKDVDLVQLARTHRMNTEVRRSIFVAIMSASDYQDAHMRLSKLHLKRSQETEIPHVLIHCVSEEETYNPYYTFIARKLCGERRMKMAFQFSLWDAFKQMGERADVDDSEDFDEDRQLNMRAIVNLAKMYGSLIADGGLTLGVLKTLNFLYLQPKTKTFVELLLITAMQQTQKKASRRPQRTGSVDENNANEKALVNMFSKTQDTPQVKPGLIYFIRKVVAKSDVITLERDKVALKRGCRLALDTLKMIP</sequence>
<comment type="caution">
    <text evidence="1">The sequence shown here is derived from an EMBL/GenBank/DDBJ whole genome shotgun (WGS) entry which is preliminary data.</text>
</comment>
<accession>A0ACB8UZP4</accession>
<protein>
    <submittedName>
        <fullName evidence="1">Suppressor of glycerol defect</fullName>
    </submittedName>
</protein>
<organism evidence="1">
    <name type="scientific">Ophidiomyces ophidiicola</name>
    <dbReference type="NCBI Taxonomy" id="1387563"/>
    <lineage>
        <taxon>Eukaryota</taxon>
        <taxon>Fungi</taxon>
        <taxon>Dikarya</taxon>
        <taxon>Ascomycota</taxon>
        <taxon>Pezizomycotina</taxon>
        <taxon>Eurotiomycetes</taxon>
        <taxon>Eurotiomycetidae</taxon>
        <taxon>Onygenales</taxon>
        <taxon>Onygenaceae</taxon>
        <taxon>Ophidiomyces</taxon>
    </lineage>
</organism>
<proteinExistence type="predicted"/>
<dbReference type="EMBL" id="JALBCA010000028">
    <property type="protein sequence ID" value="KAI2388826.1"/>
    <property type="molecule type" value="Genomic_DNA"/>
</dbReference>
<name>A0ACB8UZP4_9EURO</name>
<gene>
    <name evidence="1" type="primary">SGD1</name>
    <name evidence="1" type="ORF">LOY88_002419</name>
</gene>
<reference evidence="1" key="1">
    <citation type="journal article" date="2022" name="bioRxiv">
        <title>Population genetic analysis of Ophidiomyces ophidiicola, the causative agent of snake fungal disease, indicates recent introductions to the USA.</title>
        <authorList>
            <person name="Ladner J.T."/>
            <person name="Palmer J.M."/>
            <person name="Ettinger C.L."/>
            <person name="Stajich J.E."/>
            <person name="Farrell T.M."/>
            <person name="Glorioso B.M."/>
            <person name="Lawson B."/>
            <person name="Price S.J."/>
            <person name="Stengle A.G."/>
            <person name="Grear D.A."/>
            <person name="Lorch J.M."/>
        </authorList>
    </citation>
    <scope>NUCLEOTIDE SEQUENCE</scope>
    <source>
        <strain evidence="1">NWHC 24266-5</strain>
    </source>
</reference>